<dbReference type="InterPro" id="IPR001387">
    <property type="entry name" value="Cro/C1-type_HTH"/>
</dbReference>
<gene>
    <name evidence="2" type="ORF">H9712_01075</name>
</gene>
<dbReference type="GO" id="GO:0003677">
    <property type="term" value="F:DNA binding"/>
    <property type="evidence" value="ECO:0007669"/>
    <property type="project" value="InterPro"/>
</dbReference>
<evidence type="ECO:0000313" key="3">
    <source>
        <dbReference type="Proteomes" id="UP000823921"/>
    </source>
</evidence>
<reference evidence="2" key="1">
    <citation type="journal article" date="2021" name="PeerJ">
        <title>Extensive microbial diversity within the chicken gut microbiome revealed by metagenomics and culture.</title>
        <authorList>
            <person name="Gilroy R."/>
            <person name="Ravi A."/>
            <person name="Getino M."/>
            <person name="Pursley I."/>
            <person name="Horton D.L."/>
            <person name="Alikhan N.F."/>
            <person name="Baker D."/>
            <person name="Gharbi K."/>
            <person name="Hall N."/>
            <person name="Watson M."/>
            <person name="Adriaenssens E.M."/>
            <person name="Foster-Nyarko E."/>
            <person name="Jarju S."/>
            <person name="Secka A."/>
            <person name="Antonio M."/>
            <person name="Oren A."/>
            <person name="Chaudhuri R.R."/>
            <person name="La Ragione R."/>
            <person name="Hildebrand F."/>
            <person name="Pallen M.J."/>
        </authorList>
    </citation>
    <scope>NUCLEOTIDE SEQUENCE</scope>
    <source>
        <strain evidence="2">CHK192-8294</strain>
    </source>
</reference>
<accession>A0A9D2MJZ4</accession>
<dbReference type="InterPro" id="IPR010982">
    <property type="entry name" value="Lambda_DNA-bd_dom_sf"/>
</dbReference>
<dbReference type="InterPro" id="IPR036286">
    <property type="entry name" value="LexA/Signal_pep-like_sf"/>
</dbReference>
<dbReference type="SMART" id="SM00530">
    <property type="entry name" value="HTH_XRE"/>
    <property type="match status" value="1"/>
</dbReference>
<sequence length="251" mass="27610">MSLMVEKLAYVKKLRHLTSEDISRLSGVPLGTLNKILSGQTKNPAIGPMDRITRVLRVPIRYLLDDELPPECCVTANSQDGVVLLSPEELRLLLALRRLEPQRRRTAGIMLALMSTASVKSIGTVSVKRTFCYTTGATGAPPVRAVLIPEVDAAAREADFAVLLSDGSMEPVYPSGAVLLCAQRPPTVQEYGVYLYNQEVLLRRLCRRRGVTRLLAPSLAYPDLQVTEEDHLDCLGAITGQARGCRWEQTP</sequence>
<reference evidence="2" key="2">
    <citation type="submission" date="2021-04" db="EMBL/GenBank/DDBJ databases">
        <authorList>
            <person name="Gilroy R."/>
        </authorList>
    </citation>
    <scope>NUCLEOTIDE SEQUENCE</scope>
    <source>
        <strain evidence="2">CHK192-8294</strain>
    </source>
</reference>
<comment type="caution">
    <text evidence="2">The sequence shown here is derived from an EMBL/GenBank/DDBJ whole genome shotgun (WGS) entry which is preliminary data.</text>
</comment>
<organism evidence="2 3">
    <name type="scientific">Candidatus Flavonifractor intestinigallinarum</name>
    <dbReference type="NCBI Taxonomy" id="2838586"/>
    <lineage>
        <taxon>Bacteria</taxon>
        <taxon>Bacillati</taxon>
        <taxon>Bacillota</taxon>
        <taxon>Clostridia</taxon>
        <taxon>Eubacteriales</taxon>
        <taxon>Oscillospiraceae</taxon>
        <taxon>Flavonifractor</taxon>
    </lineage>
</organism>
<dbReference type="PROSITE" id="PS50943">
    <property type="entry name" value="HTH_CROC1"/>
    <property type="match status" value="1"/>
</dbReference>
<dbReference type="AlphaFoldDB" id="A0A9D2MJZ4"/>
<dbReference type="EMBL" id="DWXO01000013">
    <property type="protein sequence ID" value="HJB79557.1"/>
    <property type="molecule type" value="Genomic_DNA"/>
</dbReference>
<dbReference type="Gene3D" id="2.10.109.10">
    <property type="entry name" value="Umud Fragment, subunit A"/>
    <property type="match status" value="1"/>
</dbReference>
<dbReference type="Pfam" id="PF01381">
    <property type="entry name" value="HTH_3"/>
    <property type="match status" value="1"/>
</dbReference>
<name>A0A9D2MJZ4_9FIRM</name>
<dbReference type="InterPro" id="IPR015927">
    <property type="entry name" value="Peptidase_S24_S26A/B/C"/>
</dbReference>
<proteinExistence type="predicted"/>
<dbReference type="Gene3D" id="1.10.260.40">
    <property type="entry name" value="lambda repressor-like DNA-binding domains"/>
    <property type="match status" value="1"/>
</dbReference>
<feature type="domain" description="HTH cro/C1-type" evidence="1">
    <location>
        <begin position="8"/>
        <end position="63"/>
    </location>
</feature>
<dbReference type="Pfam" id="PF00717">
    <property type="entry name" value="Peptidase_S24"/>
    <property type="match status" value="1"/>
</dbReference>
<evidence type="ECO:0000259" key="1">
    <source>
        <dbReference type="PROSITE" id="PS50943"/>
    </source>
</evidence>
<dbReference type="SUPFAM" id="SSF51306">
    <property type="entry name" value="LexA/Signal peptidase"/>
    <property type="match status" value="1"/>
</dbReference>
<dbReference type="Proteomes" id="UP000823921">
    <property type="component" value="Unassembled WGS sequence"/>
</dbReference>
<protein>
    <submittedName>
        <fullName evidence="2">Helix-turn-helix domain-containing protein</fullName>
    </submittedName>
</protein>
<evidence type="ECO:0000313" key="2">
    <source>
        <dbReference type="EMBL" id="HJB79557.1"/>
    </source>
</evidence>
<dbReference type="CDD" id="cd00093">
    <property type="entry name" value="HTH_XRE"/>
    <property type="match status" value="1"/>
</dbReference>
<dbReference type="SUPFAM" id="SSF47413">
    <property type="entry name" value="lambda repressor-like DNA-binding domains"/>
    <property type="match status" value="1"/>
</dbReference>